<dbReference type="PROSITE" id="PS00211">
    <property type="entry name" value="ABC_TRANSPORTER_1"/>
    <property type="match status" value="2"/>
</dbReference>
<dbReference type="Gene3D" id="1.20.1560.10">
    <property type="entry name" value="ABC transporter type 1, transmembrane domain"/>
    <property type="match status" value="1"/>
</dbReference>
<evidence type="ECO:0000313" key="19">
    <source>
        <dbReference type="RefSeq" id="XP_017022388.1"/>
    </source>
</evidence>
<feature type="transmembrane region" description="Helical" evidence="15">
    <location>
        <begin position="323"/>
        <end position="347"/>
    </location>
</feature>
<feature type="transmembrane region" description="Helical" evidence="15">
    <location>
        <begin position="785"/>
        <end position="809"/>
    </location>
</feature>
<evidence type="ECO:0000313" key="18">
    <source>
        <dbReference type="Proteomes" id="UP001652661"/>
    </source>
</evidence>
<dbReference type="InterPro" id="IPR003593">
    <property type="entry name" value="AAA+_ATPase"/>
</dbReference>
<feature type="region of interest" description="Disordered" evidence="14">
    <location>
        <begin position="697"/>
        <end position="720"/>
    </location>
</feature>
<feature type="transmembrane region" description="Helical" evidence="15">
    <location>
        <begin position="84"/>
        <end position="107"/>
    </location>
</feature>
<dbReference type="GO" id="GO:0017085">
    <property type="term" value="P:response to insecticide"/>
    <property type="evidence" value="ECO:0007669"/>
    <property type="project" value="UniProtKB-ARBA"/>
</dbReference>
<feature type="transmembrane region" description="Helical" evidence="15">
    <location>
        <begin position="219"/>
        <end position="237"/>
    </location>
</feature>
<dbReference type="PANTHER" id="PTHR43394:SF27">
    <property type="entry name" value="ATP-DEPENDENT TRANSLOCASE ABCB1-LIKE"/>
    <property type="match status" value="1"/>
</dbReference>
<reference evidence="18" key="1">
    <citation type="submission" date="2025-05" db="UniProtKB">
        <authorList>
            <consortium name="RefSeq"/>
        </authorList>
    </citation>
    <scope>NUCLEOTIDE SEQUENCE [LARGE SCALE GENOMIC DNA]</scope>
    <source>
        <strain evidence="18">14028-0561.14</strain>
    </source>
</reference>
<dbReference type="FunFam" id="1.20.1560.10:FF:000174">
    <property type="entry name" value="multidrug resistance protein 1A"/>
    <property type="match status" value="1"/>
</dbReference>
<dbReference type="FunFam" id="1.20.1560.10:FF:000009">
    <property type="entry name" value="ABC transporter B family member 1"/>
    <property type="match status" value="1"/>
</dbReference>
<keyword evidence="8" id="KW-0067">ATP-binding</keyword>
<dbReference type="SUPFAM" id="SSF90123">
    <property type="entry name" value="ABC transporter transmembrane region"/>
    <property type="match status" value="2"/>
</dbReference>
<dbReference type="InterPro" id="IPR036640">
    <property type="entry name" value="ABC1_TM_sf"/>
</dbReference>
<evidence type="ECO:0000256" key="9">
    <source>
        <dbReference type="ARBA" id="ARBA00022967"/>
    </source>
</evidence>
<dbReference type="OrthoDB" id="6500128at2759"/>
<feature type="transmembrane region" description="Helical" evidence="15">
    <location>
        <begin position="885"/>
        <end position="904"/>
    </location>
</feature>
<dbReference type="GO" id="GO:0097254">
    <property type="term" value="P:renal tubular secretion"/>
    <property type="evidence" value="ECO:0007669"/>
    <property type="project" value="UniProtKB-ARBA"/>
</dbReference>
<dbReference type="GO" id="GO:0008559">
    <property type="term" value="F:ABC-type xenobiotic transporter activity"/>
    <property type="evidence" value="ECO:0007669"/>
    <property type="project" value="UniProtKB-EC"/>
</dbReference>
<feature type="transmembrane region" description="Helical" evidence="15">
    <location>
        <begin position="243"/>
        <end position="265"/>
    </location>
</feature>
<keyword evidence="9" id="KW-1278">Translocase</keyword>
<feature type="transmembrane region" description="Helical" evidence="15">
    <location>
        <begin position="863"/>
        <end position="879"/>
    </location>
</feature>
<gene>
    <name evidence="19" type="primary">Mdr50</name>
</gene>
<dbReference type="Gene3D" id="3.40.50.300">
    <property type="entry name" value="P-loop containing nucleotide triphosphate hydrolases"/>
    <property type="match status" value="2"/>
</dbReference>
<feature type="transmembrane region" description="Helical" evidence="15">
    <location>
        <begin position="149"/>
        <end position="169"/>
    </location>
</feature>
<keyword evidence="6" id="KW-0677">Repeat</keyword>
<organism evidence="18 19">
    <name type="scientific">Drosophila kikkawai</name>
    <name type="common">Fruit fly</name>
    <dbReference type="NCBI Taxonomy" id="30033"/>
    <lineage>
        <taxon>Eukaryota</taxon>
        <taxon>Metazoa</taxon>
        <taxon>Ecdysozoa</taxon>
        <taxon>Arthropoda</taxon>
        <taxon>Hexapoda</taxon>
        <taxon>Insecta</taxon>
        <taxon>Pterygota</taxon>
        <taxon>Neoptera</taxon>
        <taxon>Endopterygota</taxon>
        <taxon>Diptera</taxon>
        <taxon>Brachycera</taxon>
        <taxon>Muscomorpha</taxon>
        <taxon>Ephydroidea</taxon>
        <taxon>Drosophilidae</taxon>
        <taxon>Drosophila</taxon>
        <taxon>Sophophora</taxon>
    </lineage>
</organism>
<evidence type="ECO:0000256" key="8">
    <source>
        <dbReference type="ARBA" id="ARBA00022840"/>
    </source>
</evidence>
<keyword evidence="4" id="KW-0813">Transport</keyword>
<dbReference type="FunFam" id="3.40.50.300:FF:000479">
    <property type="entry name" value="Multidrug resistance protein 1A"/>
    <property type="match status" value="2"/>
</dbReference>
<keyword evidence="5 15" id="KW-0812">Transmembrane</keyword>
<comment type="similarity">
    <text evidence="2">Belongs to the ABC transporter superfamily. ABCB family. Multidrug resistance exporter (TC 3.A.1.201) subfamily.</text>
</comment>
<evidence type="ECO:0000256" key="11">
    <source>
        <dbReference type="ARBA" id="ARBA00023136"/>
    </source>
</evidence>
<evidence type="ECO:0000256" key="7">
    <source>
        <dbReference type="ARBA" id="ARBA00022741"/>
    </source>
</evidence>
<feature type="transmembrane region" description="Helical" evidence="15">
    <location>
        <begin position="741"/>
        <end position="765"/>
    </location>
</feature>
<keyword evidence="12" id="KW-0325">Glycoprotein</keyword>
<evidence type="ECO:0000256" key="10">
    <source>
        <dbReference type="ARBA" id="ARBA00022989"/>
    </source>
</evidence>
<keyword evidence="10 15" id="KW-1133">Transmembrane helix</keyword>
<feature type="compositionally biased region" description="Basic and acidic residues" evidence="14">
    <location>
        <begin position="29"/>
        <end position="41"/>
    </location>
</feature>
<dbReference type="FunFam" id="1.20.1560.10:FF:000018">
    <property type="entry name" value="ATP-binding cassette subfamily B member 11"/>
    <property type="match status" value="1"/>
</dbReference>
<feature type="domain" description="ABC transporter" evidence="16">
    <location>
        <begin position="1065"/>
        <end position="1303"/>
    </location>
</feature>
<accession>A0A6P4IIL4</accession>
<comment type="catalytic activity">
    <reaction evidence="13">
        <text>ATP + H2O + xenobioticSide 1 = ADP + phosphate + xenobioticSide 2.</text>
        <dbReference type="EC" id="7.6.2.2"/>
    </reaction>
</comment>
<dbReference type="GO" id="GO:0015421">
    <property type="term" value="F:ABC-type oligopeptide transporter activity"/>
    <property type="evidence" value="ECO:0007669"/>
    <property type="project" value="TreeGrafter"/>
</dbReference>
<dbReference type="CDD" id="cd18577">
    <property type="entry name" value="ABC_6TM_Pgp_ABCB1_D1_like"/>
    <property type="match status" value="1"/>
</dbReference>
<dbReference type="InterPro" id="IPR027417">
    <property type="entry name" value="P-loop_NTPase"/>
</dbReference>
<sequence length="1308" mass="145226">MTGTNGHVVKDDENSRSQYKTNIVLGNQLEDRDRKSFEPNKSKKKSKHDDANEEEEEEGFKYQEDIKQVGYFQMFRYATKKDRMLYAIGLLAAVATGLTTPANSLIFGNLANDMIDLGDLVQGKTYRADDDAGNLLLDKVQQFSLQNTYIGIVMLVCSYLSITCFNYAAHSQILTIRSKFFRSILHQDMKWYDFNQSGEVASRMNEDLSKMEDGLAEKVVMFVHYFVSFVGSLVLAFVKGWQLSLVCLTSLPLTFIAMGLVSVATSRLAKKEVSMYAGAAVVAEGALSGIRTVKAFEGEANEAAAYKERVVAAKLLNIKRNMFSGIGFGLLWFFIYASYALAFWYGVGLVIKGYHDTYYENYDAGTMITVFFSVMMGSMNIGMAAPYIEAFGIAKGACAKVFHIIEQIPTINPIDAQGKNLNQPLTTIEFKDVEFQYPTRPEIPILNRLNLKIHRGQTVALVGPSGCGKSTCIQLIQRFYDPQGGSLYFNGSDLKDIDINWLRSRIGVVGQEPVLFGTSIYENIRYGREDATREEIEAAAAAANAAIFIKKLPKGYDTLVGERGAQLSGGQKQRIAIARALIRDPEILLLDEATSALDTASEAKVQAALEKVSAGRTTIIVAHRLSTVRRADRIVVINKGEVVESGTHQELMERKDHYYNLVTTQLGDDDGSVLSPTGDIYKNFDIKDEDEEEIKVIHDEDEEEVETSTKKDKKKKKVKDPNEVKPMAEVMKMNKPEWFQITVGCISSVIMGCAMPIFAVLFGSILQVLSVKDNDEYVRDNTNEYSLYFLIAGIVVGFATFLQIYFFGIAGERLTERIRGLMFETMLRQEVAWFDDKANGTGSLCARLSGDAAAVQGATGQRIGTIIQSISTLLLGIGLSMYYEWSLGLVALAFTPFILIAFYMQRTLMAKENMGSAKTMENSTKLAVEVVSNIRTVVSLGREEMFHQTYIGMLIPAVEISKKNTHFRGLVYGLARSLMFFAYAACMYYGTWCVINRGIEFGDVFKVSQALIMGTASIANALAFAPNMQKGVSAAKTIFTFLRRQPKVVDRPGVSPAPWHCEGNVRYDKVEFSYPTRHEMQVLKGLSLAVAKGQKVALVGPSGCGKSTCIQLIQRFYDVDEGATLIDERDIRDVTMRNLRNQLGIVSQEPILFDRTIRENIAYGDNSRTVTDQEIITACKKSNIHEFIANLPLGYDTRMGEKGAQLSGGQKQRVAIARALIRNPKIMLLDEATSALDAESEKVVQDALDAASEGRTTISIAHRLSTIVHSDVIFVFENGVVCETGDHKQLLANRGLYYTLYKLQSGAM</sequence>
<dbReference type="CDD" id="cd03249">
    <property type="entry name" value="ABC_MTABC3_MDL1_MDL2"/>
    <property type="match status" value="2"/>
</dbReference>
<comment type="subcellular location">
    <subcellularLocation>
        <location evidence="1">Membrane</location>
        <topology evidence="1">Multi-pass membrane protein</topology>
    </subcellularLocation>
</comment>
<dbReference type="InterPro" id="IPR011527">
    <property type="entry name" value="ABC1_TM_dom"/>
</dbReference>
<keyword evidence="18" id="KW-1185">Reference proteome</keyword>
<dbReference type="EC" id="7.6.2.2" evidence="3"/>
<dbReference type="OMA" id="IGMAAPY"/>
<evidence type="ECO:0000256" key="14">
    <source>
        <dbReference type="SAM" id="MobiDB-lite"/>
    </source>
</evidence>
<evidence type="ECO:0000256" key="13">
    <source>
        <dbReference type="ARBA" id="ARBA00034018"/>
    </source>
</evidence>
<evidence type="ECO:0000256" key="3">
    <source>
        <dbReference type="ARBA" id="ARBA00012191"/>
    </source>
</evidence>
<dbReference type="CDD" id="cd18578">
    <property type="entry name" value="ABC_6TM_Pgp_ABCB1_D2_like"/>
    <property type="match status" value="1"/>
</dbReference>
<evidence type="ECO:0000256" key="15">
    <source>
        <dbReference type="SAM" id="Phobius"/>
    </source>
</evidence>
<dbReference type="GO" id="GO:0016887">
    <property type="term" value="F:ATP hydrolysis activity"/>
    <property type="evidence" value="ECO:0007669"/>
    <property type="project" value="InterPro"/>
</dbReference>
<evidence type="ECO:0000256" key="5">
    <source>
        <dbReference type="ARBA" id="ARBA00022692"/>
    </source>
</evidence>
<dbReference type="GO" id="GO:0005743">
    <property type="term" value="C:mitochondrial inner membrane"/>
    <property type="evidence" value="ECO:0007669"/>
    <property type="project" value="TreeGrafter"/>
</dbReference>
<dbReference type="InterPro" id="IPR003439">
    <property type="entry name" value="ABC_transporter-like_ATP-bd"/>
</dbReference>
<dbReference type="SUPFAM" id="SSF52540">
    <property type="entry name" value="P-loop containing nucleoside triphosphate hydrolases"/>
    <property type="match status" value="2"/>
</dbReference>
<evidence type="ECO:0000256" key="6">
    <source>
        <dbReference type="ARBA" id="ARBA00022737"/>
    </source>
</evidence>
<feature type="region of interest" description="Disordered" evidence="14">
    <location>
        <begin position="1"/>
        <end position="59"/>
    </location>
</feature>
<evidence type="ECO:0000259" key="16">
    <source>
        <dbReference type="PROSITE" id="PS50893"/>
    </source>
</evidence>
<dbReference type="InterPro" id="IPR039421">
    <property type="entry name" value="Type_1_exporter"/>
</dbReference>
<feature type="domain" description="ABC transmembrane type-1" evidence="17">
    <location>
        <begin position="743"/>
        <end position="1030"/>
    </location>
</feature>
<keyword evidence="11 15" id="KW-0472">Membrane</keyword>
<feature type="domain" description="ABC transporter" evidence="16">
    <location>
        <begin position="428"/>
        <end position="664"/>
    </location>
</feature>
<dbReference type="PANTHER" id="PTHR43394">
    <property type="entry name" value="ATP-DEPENDENT PERMEASE MDL1, MITOCHONDRIAL"/>
    <property type="match status" value="1"/>
</dbReference>
<dbReference type="PROSITE" id="PS50893">
    <property type="entry name" value="ABC_TRANSPORTER_2"/>
    <property type="match status" value="2"/>
</dbReference>
<dbReference type="Proteomes" id="UP001652661">
    <property type="component" value="Chromosome 2R"/>
</dbReference>
<name>A0A6P4IIL4_DROKI</name>
<dbReference type="RefSeq" id="XP_017022388.1">
    <property type="nucleotide sequence ID" value="XM_017166899.3"/>
</dbReference>
<evidence type="ECO:0000256" key="12">
    <source>
        <dbReference type="ARBA" id="ARBA00023180"/>
    </source>
</evidence>
<keyword evidence="7" id="KW-0547">Nucleotide-binding</keyword>
<evidence type="ECO:0000256" key="4">
    <source>
        <dbReference type="ARBA" id="ARBA00022448"/>
    </source>
</evidence>
<dbReference type="GO" id="GO:0005524">
    <property type="term" value="F:ATP binding"/>
    <property type="evidence" value="ECO:0007669"/>
    <property type="project" value="UniProtKB-KW"/>
</dbReference>
<reference evidence="19" key="2">
    <citation type="submission" date="2025-08" db="UniProtKB">
        <authorList>
            <consortium name="RefSeq"/>
        </authorList>
    </citation>
    <scope>IDENTIFICATION</scope>
    <source>
        <strain evidence="19">14028-0561.14</strain>
        <tissue evidence="19">Whole fly</tissue>
    </source>
</reference>
<dbReference type="PROSITE" id="PS50929">
    <property type="entry name" value="ABC_TM1F"/>
    <property type="match status" value="2"/>
</dbReference>
<proteinExistence type="inferred from homology"/>
<dbReference type="InterPro" id="IPR017871">
    <property type="entry name" value="ABC_transporter-like_CS"/>
</dbReference>
<protein>
    <recommendedName>
        <fullName evidence="3">ABC-type xenobiotic transporter</fullName>
        <ecNumber evidence="3">7.6.2.2</ecNumber>
    </recommendedName>
</protein>
<feature type="domain" description="ABC transmembrane type-1" evidence="17">
    <location>
        <begin position="87"/>
        <end position="391"/>
    </location>
</feature>
<dbReference type="Pfam" id="PF00664">
    <property type="entry name" value="ABC_membrane"/>
    <property type="match status" value="2"/>
</dbReference>
<dbReference type="GO" id="GO:0090374">
    <property type="term" value="P:oligopeptide export from mitochondrion"/>
    <property type="evidence" value="ECO:0007669"/>
    <property type="project" value="TreeGrafter"/>
</dbReference>
<evidence type="ECO:0000256" key="2">
    <source>
        <dbReference type="ARBA" id="ARBA00007577"/>
    </source>
</evidence>
<dbReference type="SMART" id="SM00382">
    <property type="entry name" value="AAA"/>
    <property type="match status" value="2"/>
</dbReference>
<feature type="compositionally biased region" description="Polar residues" evidence="14">
    <location>
        <begin position="16"/>
        <end position="25"/>
    </location>
</feature>
<evidence type="ECO:0000259" key="17">
    <source>
        <dbReference type="PROSITE" id="PS50929"/>
    </source>
</evidence>
<feature type="transmembrane region" description="Helical" evidence="15">
    <location>
        <begin position="367"/>
        <end position="388"/>
    </location>
</feature>
<feature type="transmembrane region" description="Helical" evidence="15">
    <location>
        <begin position="970"/>
        <end position="990"/>
    </location>
</feature>
<dbReference type="Pfam" id="PF00005">
    <property type="entry name" value="ABC_tran"/>
    <property type="match status" value="2"/>
</dbReference>
<feature type="compositionally biased region" description="Acidic residues" evidence="14">
    <location>
        <begin position="697"/>
        <end position="706"/>
    </location>
</feature>
<evidence type="ECO:0000256" key="1">
    <source>
        <dbReference type="ARBA" id="ARBA00004141"/>
    </source>
</evidence>